<keyword evidence="2 7" id="KW-0813">Transport</keyword>
<keyword evidence="3" id="KW-1003">Cell membrane</keyword>
<dbReference type="GO" id="GO:0055085">
    <property type="term" value="P:transmembrane transport"/>
    <property type="evidence" value="ECO:0007669"/>
    <property type="project" value="InterPro"/>
</dbReference>
<evidence type="ECO:0000313" key="10">
    <source>
        <dbReference type="Proteomes" id="UP000198553"/>
    </source>
</evidence>
<dbReference type="Gene3D" id="1.10.3720.10">
    <property type="entry name" value="MetI-like"/>
    <property type="match status" value="1"/>
</dbReference>
<gene>
    <name evidence="9" type="ORF">SAMN05192533_101308</name>
</gene>
<reference evidence="10" key="1">
    <citation type="submission" date="2016-10" db="EMBL/GenBank/DDBJ databases">
        <authorList>
            <person name="Varghese N."/>
            <person name="Submissions S."/>
        </authorList>
    </citation>
    <scope>NUCLEOTIDE SEQUENCE [LARGE SCALE GENOMIC DNA]</scope>
    <source>
        <strain evidence="10">B48,IBRC-M 10115,DSM 25386,CECT 8001</strain>
    </source>
</reference>
<dbReference type="Pfam" id="PF00528">
    <property type="entry name" value="BPD_transp_1"/>
    <property type="match status" value="1"/>
</dbReference>
<dbReference type="OrthoDB" id="8557224at2"/>
<dbReference type="AlphaFoldDB" id="A0A1H7W815"/>
<evidence type="ECO:0000256" key="6">
    <source>
        <dbReference type="ARBA" id="ARBA00023136"/>
    </source>
</evidence>
<dbReference type="CDD" id="cd06261">
    <property type="entry name" value="TM_PBP2"/>
    <property type="match status" value="1"/>
</dbReference>
<sequence length="262" mass="29125">MLSFDLHKRKFLTVFLLLLFAWSLMGVNWQEGVMHSSGISTAGEIFAAMFTPDLSMDILLLAAESSWLTLAYATAGMSLALILALIFGILASGVLSSGKRSRTLMKGSFRGVLGFMRAIHELVWAWLFVASFGLSPYAAIFALAIPYGGILGRIFADMINDVPEEPIKALRATGASRLQCLFYGYLPSVKNSMISYTMYRYECAVRSSAIMSFVGLGGLGYQIQLSLDDLHYDEVWTFLYFLIILVVIIDGWSNMLRRRMAQ</sequence>
<dbReference type="PROSITE" id="PS50928">
    <property type="entry name" value="ABC_TM1"/>
    <property type="match status" value="1"/>
</dbReference>
<comment type="subcellular location">
    <subcellularLocation>
        <location evidence="1 7">Cell membrane</location>
        <topology evidence="1 7">Multi-pass membrane protein</topology>
    </subcellularLocation>
</comment>
<evidence type="ECO:0000259" key="8">
    <source>
        <dbReference type="PROSITE" id="PS50928"/>
    </source>
</evidence>
<evidence type="ECO:0000256" key="4">
    <source>
        <dbReference type="ARBA" id="ARBA00022692"/>
    </source>
</evidence>
<keyword evidence="4 7" id="KW-0812">Transmembrane</keyword>
<dbReference type="SUPFAM" id="SSF161098">
    <property type="entry name" value="MetI-like"/>
    <property type="match status" value="1"/>
</dbReference>
<feature type="transmembrane region" description="Helical" evidence="7">
    <location>
        <begin position="203"/>
        <end position="223"/>
    </location>
</feature>
<dbReference type="InterPro" id="IPR035906">
    <property type="entry name" value="MetI-like_sf"/>
</dbReference>
<organism evidence="9 10">
    <name type="scientific">Mesobacillus persicus</name>
    <dbReference type="NCBI Taxonomy" id="930146"/>
    <lineage>
        <taxon>Bacteria</taxon>
        <taxon>Bacillati</taxon>
        <taxon>Bacillota</taxon>
        <taxon>Bacilli</taxon>
        <taxon>Bacillales</taxon>
        <taxon>Bacillaceae</taxon>
        <taxon>Mesobacillus</taxon>
    </lineage>
</organism>
<dbReference type="PANTHER" id="PTHR30043:SF1">
    <property type="entry name" value="ABC TRANSPORT SYSTEM PERMEASE PROTEIN P69"/>
    <property type="match status" value="1"/>
</dbReference>
<dbReference type="InterPro" id="IPR000515">
    <property type="entry name" value="MetI-like"/>
</dbReference>
<feature type="transmembrane region" description="Helical" evidence="7">
    <location>
        <begin position="66"/>
        <end position="91"/>
    </location>
</feature>
<evidence type="ECO:0000256" key="5">
    <source>
        <dbReference type="ARBA" id="ARBA00022989"/>
    </source>
</evidence>
<dbReference type="EMBL" id="FOBW01000001">
    <property type="protein sequence ID" value="SEM17641.1"/>
    <property type="molecule type" value="Genomic_DNA"/>
</dbReference>
<feature type="domain" description="ABC transmembrane type-1" evidence="8">
    <location>
        <begin position="66"/>
        <end position="253"/>
    </location>
</feature>
<dbReference type="PANTHER" id="PTHR30043">
    <property type="entry name" value="PHOSPHONATES TRANSPORT SYSTEM PERMEASE PROTEIN"/>
    <property type="match status" value="1"/>
</dbReference>
<evidence type="ECO:0000256" key="2">
    <source>
        <dbReference type="ARBA" id="ARBA00022448"/>
    </source>
</evidence>
<evidence type="ECO:0000256" key="7">
    <source>
        <dbReference type="RuleBase" id="RU363032"/>
    </source>
</evidence>
<keyword evidence="10" id="KW-1185">Reference proteome</keyword>
<evidence type="ECO:0000256" key="1">
    <source>
        <dbReference type="ARBA" id="ARBA00004651"/>
    </source>
</evidence>
<feature type="transmembrane region" description="Helical" evidence="7">
    <location>
        <begin position="235"/>
        <end position="253"/>
    </location>
</feature>
<evidence type="ECO:0000313" key="9">
    <source>
        <dbReference type="EMBL" id="SEM17641.1"/>
    </source>
</evidence>
<dbReference type="GO" id="GO:0005886">
    <property type="term" value="C:plasma membrane"/>
    <property type="evidence" value="ECO:0007669"/>
    <property type="project" value="UniProtKB-SubCell"/>
</dbReference>
<name>A0A1H7W815_9BACI</name>
<keyword evidence="5 7" id="KW-1133">Transmembrane helix</keyword>
<dbReference type="RefSeq" id="WP_090740483.1">
    <property type="nucleotide sequence ID" value="NZ_FOBW01000001.1"/>
</dbReference>
<proteinExistence type="inferred from homology"/>
<evidence type="ECO:0000256" key="3">
    <source>
        <dbReference type="ARBA" id="ARBA00022475"/>
    </source>
</evidence>
<dbReference type="STRING" id="930146.SAMN05192533_101308"/>
<accession>A0A1H7W815</accession>
<comment type="similarity">
    <text evidence="7">Belongs to the binding-protein-dependent transport system permease family.</text>
</comment>
<keyword evidence="6 7" id="KW-0472">Membrane</keyword>
<protein>
    <submittedName>
        <fullName evidence="9">Phosphonate transport system permease protein</fullName>
    </submittedName>
</protein>
<dbReference type="Proteomes" id="UP000198553">
    <property type="component" value="Unassembled WGS sequence"/>
</dbReference>